<dbReference type="InterPro" id="IPR003594">
    <property type="entry name" value="HATPase_dom"/>
</dbReference>
<evidence type="ECO:0000256" key="4">
    <source>
        <dbReference type="ARBA" id="ARBA00022553"/>
    </source>
</evidence>
<dbReference type="PRINTS" id="PR00344">
    <property type="entry name" value="BCTRLSENSOR"/>
</dbReference>
<evidence type="ECO:0000256" key="7">
    <source>
        <dbReference type="SAM" id="Coils"/>
    </source>
</evidence>
<dbReference type="PANTHER" id="PTHR43547:SF2">
    <property type="entry name" value="HYBRID SIGNAL TRANSDUCTION HISTIDINE KINASE C"/>
    <property type="match status" value="1"/>
</dbReference>
<dbReference type="SUPFAM" id="SSF47384">
    <property type="entry name" value="Homodimeric domain of signal transducing histidine kinase"/>
    <property type="match status" value="1"/>
</dbReference>
<feature type="domain" description="Histidine kinase" evidence="8">
    <location>
        <begin position="49"/>
        <end position="262"/>
    </location>
</feature>
<dbReference type="Pfam" id="PF02518">
    <property type="entry name" value="HATPase_c"/>
    <property type="match status" value="1"/>
</dbReference>
<dbReference type="RefSeq" id="WP_126704689.1">
    <property type="nucleotide sequence ID" value="NZ_CP034593.1"/>
</dbReference>
<evidence type="ECO:0000256" key="5">
    <source>
        <dbReference type="ARBA" id="ARBA00022777"/>
    </source>
</evidence>
<dbReference type="GO" id="GO:0000155">
    <property type="term" value="F:phosphorelay sensor kinase activity"/>
    <property type="evidence" value="ECO:0007669"/>
    <property type="project" value="InterPro"/>
</dbReference>
<dbReference type="CDD" id="cd00082">
    <property type="entry name" value="HisKA"/>
    <property type="match status" value="1"/>
</dbReference>
<dbReference type="GO" id="GO:0005886">
    <property type="term" value="C:plasma membrane"/>
    <property type="evidence" value="ECO:0007669"/>
    <property type="project" value="UniProtKB-SubCell"/>
</dbReference>
<evidence type="ECO:0000256" key="1">
    <source>
        <dbReference type="ARBA" id="ARBA00000085"/>
    </source>
</evidence>
<dbReference type="EC" id="2.7.13.3" evidence="3"/>
<dbReference type="SMART" id="SM00387">
    <property type="entry name" value="HATPase_c"/>
    <property type="match status" value="1"/>
</dbReference>
<dbReference type="Pfam" id="PF00512">
    <property type="entry name" value="HisKA"/>
    <property type="match status" value="1"/>
</dbReference>
<keyword evidence="10" id="KW-1185">Reference proteome</keyword>
<dbReference type="InterPro" id="IPR036890">
    <property type="entry name" value="HATPase_C_sf"/>
</dbReference>
<feature type="coiled-coil region" evidence="7">
    <location>
        <begin position="19"/>
        <end position="46"/>
    </location>
</feature>
<organism evidence="9 10">
    <name type="scientific">Flaviflexus ciconiae</name>
    <dbReference type="NCBI Taxonomy" id="2496867"/>
    <lineage>
        <taxon>Bacteria</taxon>
        <taxon>Bacillati</taxon>
        <taxon>Actinomycetota</taxon>
        <taxon>Actinomycetes</taxon>
        <taxon>Actinomycetales</taxon>
        <taxon>Actinomycetaceae</taxon>
        <taxon>Flaviflexus</taxon>
    </lineage>
</organism>
<dbReference type="KEGG" id="flh:EJ997_11625"/>
<evidence type="ECO:0000259" key="8">
    <source>
        <dbReference type="PROSITE" id="PS50109"/>
    </source>
</evidence>
<dbReference type="Gene3D" id="1.10.287.130">
    <property type="match status" value="1"/>
</dbReference>
<gene>
    <name evidence="9" type="ORF">EJ997_11625</name>
</gene>
<keyword evidence="5 9" id="KW-0418">Kinase</keyword>
<proteinExistence type="predicted"/>
<dbReference type="Proteomes" id="UP000280344">
    <property type="component" value="Chromosome"/>
</dbReference>
<dbReference type="InterPro" id="IPR004358">
    <property type="entry name" value="Sig_transdc_His_kin-like_C"/>
</dbReference>
<keyword evidence="4" id="KW-0597">Phosphoprotein</keyword>
<evidence type="ECO:0000313" key="9">
    <source>
        <dbReference type="EMBL" id="AZQ77887.1"/>
    </source>
</evidence>
<evidence type="ECO:0000313" key="10">
    <source>
        <dbReference type="Proteomes" id="UP000280344"/>
    </source>
</evidence>
<dbReference type="PROSITE" id="PS50109">
    <property type="entry name" value="HIS_KIN"/>
    <property type="match status" value="1"/>
</dbReference>
<dbReference type="Gene3D" id="3.30.565.10">
    <property type="entry name" value="Histidine kinase-like ATPase, C-terminal domain"/>
    <property type="match status" value="1"/>
</dbReference>
<accession>A0A3S9PZT2</accession>
<dbReference type="InterPro" id="IPR005467">
    <property type="entry name" value="His_kinase_dom"/>
</dbReference>
<evidence type="ECO:0000256" key="2">
    <source>
        <dbReference type="ARBA" id="ARBA00004236"/>
    </source>
</evidence>
<keyword evidence="6" id="KW-0902">Two-component regulatory system</keyword>
<name>A0A3S9PZT2_9ACTO</name>
<dbReference type="InterPro" id="IPR036097">
    <property type="entry name" value="HisK_dim/P_sf"/>
</dbReference>
<dbReference type="SUPFAM" id="SSF55874">
    <property type="entry name" value="ATPase domain of HSP90 chaperone/DNA topoisomerase II/histidine kinase"/>
    <property type="match status" value="1"/>
</dbReference>
<protein>
    <recommendedName>
        <fullName evidence="3">histidine kinase</fullName>
        <ecNumber evidence="3">2.7.13.3</ecNumber>
    </recommendedName>
</protein>
<keyword evidence="7" id="KW-0175">Coiled coil</keyword>
<comment type="subcellular location">
    <subcellularLocation>
        <location evidence="2">Cell membrane</location>
    </subcellularLocation>
</comment>
<dbReference type="EMBL" id="CP034593">
    <property type="protein sequence ID" value="AZQ77887.1"/>
    <property type="molecule type" value="Genomic_DNA"/>
</dbReference>
<dbReference type="SMART" id="SM00388">
    <property type="entry name" value="HisKA"/>
    <property type="match status" value="1"/>
</dbReference>
<keyword evidence="5 9" id="KW-0808">Transferase</keyword>
<reference evidence="9 10" key="1">
    <citation type="submission" date="2018-12" db="EMBL/GenBank/DDBJ databases">
        <title>Complete genome sequence of Flaviflexus sp. H23T48.</title>
        <authorList>
            <person name="Bae J.-W."/>
            <person name="Lee J.-Y."/>
        </authorList>
    </citation>
    <scope>NUCLEOTIDE SEQUENCE [LARGE SCALE GENOMIC DNA]</scope>
    <source>
        <strain evidence="9 10">H23T48</strain>
    </source>
</reference>
<evidence type="ECO:0000256" key="6">
    <source>
        <dbReference type="ARBA" id="ARBA00023012"/>
    </source>
</evidence>
<dbReference type="PANTHER" id="PTHR43547">
    <property type="entry name" value="TWO-COMPONENT HISTIDINE KINASE"/>
    <property type="match status" value="1"/>
</dbReference>
<dbReference type="OrthoDB" id="9757990at2"/>
<dbReference type="AlphaFoldDB" id="A0A3S9PZT2"/>
<evidence type="ECO:0000256" key="3">
    <source>
        <dbReference type="ARBA" id="ARBA00012438"/>
    </source>
</evidence>
<dbReference type="InterPro" id="IPR003661">
    <property type="entry name" value="HisK_dim/P_dom"/>
</dbReference>
<comment type="catalytic activity">
    <reaction evidence="1">
        <text>ATP + protein L-histidine = ADP + protein N-phospho-L-histidine.</text>
        <dbReference type="EC" id="2.7.13.3"/>
    </reaction>
</comment>
<sequence>MPLLPIALLLLLVISLGTCVVLIRKIKKLEYEVEELRDEAEERERRPAIIAHEIRTPLALVRGAAELLAEQTPGPLNDRQLEFVETITENLSQVIDISENFISQVHLAENPEIQNWETVNVRDVVYETARNLRKVTSVPIHVDARGGPMPIASDPKLIRQLVWNLVNNAARHAGEGVPVSVRISPSESGGVLLSVNDSGSGMGEEDLKKLFTPFATGSSRRSGSGIGMMVTKQIVEAHGGKIMIDSEKGYGTAVLVALPAGGGRL</sequence>